<accession>A0A3M7PSV8</accession>
<organism evidence="1 2">
    <name type="scientific">Brachionus plicatilis</name>
    <name type="common">Marine rotifer</name>
    <name type="synonym">Brachionus muelleri</name>
    <dbReference type="NCBI Taxonomy" id="10195"/>
    <lineage>
        <taxon>Eukaryota</taxon>
        <taxon>Metazoa</taxon>
        <taxon>Spiralia</taxon>
        <taxon>Gnathifera</taxon>
        <taxon>Rotifera</taxon>
        <taxon>Eurotatoria</taxon>
        <taxon>Monogononta</taxon>
        <taxon>Pseudotrocha</taxon>
        <taxon>Ploima</taxon>
        <taxon>Brachionidae</taxon>
        <taxon>Brachionus</taxon>
    </lineage>
</organism>
<dbReference type="AlphaFoldDB" id="A0A3M7PSV8"/>
<comment type="caution">
    <text evidence="1">The sequence shown here is derived from an EMBL/GenBank/DDBJ whole genome shotgun (WGS) entry which is preliminary data.</text>
</comment>
<proteinExistence type="predicted"/>
<dbReference type="Proteomes" id="UP000276133">
    <property type="component" value="Unassembled WGS sequence"/>
</dbReference>
<gene>
    <name evidence="1" type="ORF">BpHYR1_051161</name>
</gene>
<keyword evidence="2" id="KW-1185">Reference proteome</keyword>
<evidence type="ECO:0000313" key="1">
    <source>
        <dbReference type="EMBL" id="RNA02009.1"/>
    </source>
</evidence>
<reference evidence="1 2" key="1">
    <citation type="journal article" date="2018" name="Sci. Rep.">
        <title>Genomic signatures of local adaptation to the degree of environmental predictability in rotifers.</title>
        <authorList>
            <person name="Franch-Gras L."/>
            <person name="Hahn C."/>
            <person name="Garcia-Roger E.M."/>
            <person name="Carmona M.J."/>
            <person name="Serra M."/>
            <person name="Gomez A."/>
        </authorList>
    </citation>
    <scope>NUCLEOTIDE SEQUENCE [LARGE SCALE GENOMIC DNA]</scope>
    <source>
        <strain evidence="1">HYR1</strain>
    </source>
</reference>
<name>A0A3M7PSV8_BRAPC</name>
<dbReference type="EMBL" id="REGN01009078">
    <property type="protein sequence ID" value="RNA02009.1"/>
    <property type="molecule type" value="Genomic_DNA"/>
</dbReference>
<protein>
    <submittedName>
        <fullName evidence="1">Uncharacterized protein</fullName>
    </submittedName>
</protein>
<evidence type="ECO:0000313" key="2">
    <source>
        <dbReference type="Proteomes" id="UP000276133"/>
    </source>
</evidence>
<sequence>MYYYYHLLKENCTSVTNSLLIFICEHTNLTESIKPRCDVLEFLFENSHYKNPNIFEQKPKFVIKLKLIDEIFQNGYKNTKNIYKQGHLPKEGRKE</sequence>